<gene>
    <name evidence="7" type="ORF">SAMN05421767_10721</name>
</gene>
<evidence type="ECO:0000256" key="6">
    <source>
        <dbReference type="SAM" id="Phobius"/>
    </source>
</evidence>
<sequence length="410" mass="46543">MNILKKYPKNFKYLILGKSTLNIADSFYAIAITIGLVSVYNVDASNLTLFALTTMIPRVFAFLYTPLLLKLSDTKKWLLVCQIIHLCMVGSILVAFSQAIPLMYIYVMNLIFNLVNCILMSIQIRLVPESLNDDPDLINKSVDIQYMTSNTLDIISNFVASILLGVVSFFVVMEMSIPFFIAGAYFIYQLKLKRTLGEQQDEAATIEAEEETNHKKLSVYLTHLNLFFKQKTTAKIIIIEAFLSGATDLLLTLMPLYLLDISIDVKWLGLAVAVRRTADILGSFIAPIIKIQPKLFFCFDYVISGSCFLAVFLVENIYLKLIFFFITFIVVGISGNFFEKMMYADYDSEELSIVYTIITSLFSIFGVVFMFIPFIYSNITVLGISLNIMTIVFGVYLFIKMKASNYQLKQ</sequence>
<dbReference type="Gene3D" id="1.20.1250.20">
    <property type="entry name" value="MFS general substrate transporter like domains"/>
    <property type="match status" value="1"/>
</dbReference>
<evidence type="ECO:0000313" key="7">
    <source>
        <dbReference type="EMBL" id="SEQ79637.1"/>
    </source>
</evidence>
<comment type="subcellular location">
    <subcellularLocation>
        <location evidence="1">Cell membrane</location>
        <topology evidence="1">Multi-pass membrane protein</topology>
    </subcellularLocation>
</comment>
<evidence type="ECO:0000256" key="2">
    <source>
        <dbReference type="ARBA" id="ARBA00022475"/>
    </source>
</evidence>
<dbReference type="GO" id="GO:0005886">
    <property type="term" value="C:plasma membrane"/>
    <property type="evidence" value="ECO:0007669"/>
    <property type="project" value="UniProtKB-SubCell"/>
</dbReference>
<dbReference type="EMBL" id="FOGF01000007">
    <property type="protein sequence ID" value="SEQ79637.1"/>
    <property type="molecule type" value="Genomic_DNA"/>
</dbReference>
<name>A0A1H9IYR2_9LACT</name>
<feature type="transmembrane region" description="Helical" evidence="6">
    <location>
        <begin position="351"/>
        <end position="375"/>
    </location>
</feature>
<evidence type="ECO:0000256" key="3">
    <source>
        <dbReference type="ARBA" id="ARBA00022692"/>
    </source>
</evidence>
<dbReference type="InterPro" id="IPR036259">
    <property type="entry name" value="MFS_trans_sf"/>
</dbReference>
<feature type="transmembrane region" description="Helical" evidence="6">
    <location>
        <begin position="103"/>
        <end position="122"/>
    </location>
</feature>
<evidence type="ECO:0000256" key="1">
    <source>
        <dbReference type="ARBA" id="ARBA00004651"/>
    </source>
</evidence>
<feature type="transmembrane region" description="Helical" evidence="6">
    <location>
        <begin position="162"/>
        <end position="188"/>
    </location>
</feature>
<feature type="transmembrane region" description="Helical" evidence="6">
    <location>
        <begin position="236"/>
        <end position="259"/>
    </location>
</feature>
<evidence type="ECO:0008006" key="9">
    <source>
        <dbReference type="Google" id="ProtNLM"/>
    </source>
</evidence>
<accession>A0A1H9IYR2</accession>
<reference evidence="7 8" key="1">
    <citation type="submission" date="2016-10" db="EMBL/GenBank/DDBJ databases">
        <authorList>
            <person name="de Groot N.N."/>
        </authorList>
    </citation>
    <scope>NUCLEOTIDE SEQUENCE [LARGE SCALE GENOMIC DNA]</scope>
    <source>
        <strain evidence="7 8">DSM 15827</strain>
    </source>
</reference>
<organism evidence="7 8">
    <name type="scientific">Granulicatella balaenopterae</name>
    <dbReference type="NCBI Taxonomy" id="137733"/>
    <lineage>
        <taxon>Bacteria</taxon>
        <taxon>Bacillati</taxon>
        <taxon>Bacillota</taxon>
        <taxon>Bacilli</taxon>
        <taxon>Lactobacillales</taxon>
        <taxon>Carnobacteriaceae</taxon>
        <taxon>Granulicatella</taxon>
    </lineage>
</organism>
<dbReference type="PANTHER" id="PTHR23513:SF19">
    <property type="entry name" value="MAJOR FACILITATOR SUPERFAMILY (MFS) PROFILE DOMAIN-CONTAINING PROTEIN"/>
    <property type="match status" value="1"/>
</dbReference>
<dbReference type="RefSeq" id="WP_245711114.1">
    <property type="nucleotide sequence ID" value="NZ_FOGF01000007.1"/>
</dbReference>
<dbReference type="SUPFAM" id="SSF103473">
    <property type="entry name" value="MFS general substrate transporter"/>
    <property type="match status" value="1"/>
</dbReference>
<feature type="transmembrane region" description="Helical" evidence="6">
    <location>
        <begin position="21"/>
        <end position="41"/>
    </location>
</feature>
<evidence type="ECO:0000313" key="8">
    <source>
        <dbReference type="Proteomes" id="UP000198556"/>
    </source>
</evidence>
<dbReference type="PANTHER" id="PTHR23513">
    <property type="entry name" value="INTEGRAL MEMBRANE EFFLUX PROTEIN-RELATED"/>
    <property type="match status" value="1"/>
</dbReference>
<feature type="transmembrane region" description="Helical" evidence="6">
    <location>
        <begin position="77"/>
        <end position="97"/>
    </location>
</feature>
<evidence type="ECO:0000256" key="5">
    <source>
        <dbReference type="ARBA" id="ARBA00023136"/>
    </source>
</evidence>
<feature type="transmembrane region" description="Helical" evidence="6">
    <location>
        <begin position="47"/>
        <end position="65"/>
    </location>
</feature>
<dbReference type="AlphaFoldDB" id="A0A1H9IYR2"/>
<dbReference type="Proteomes" id="UP000198556">
    <property type="component" value="Unassembled WGS sequence"/>
</dbReference>
<keyword evidence="8" id="KW-1185">Reference proteome</keyword>
<keyword evidence="2" id="KW-1003">Cell membrane</keyword>
<keyword evidence="5 6" id="KW-0472">Membrane</keyword>
<keyword evidence="4 6" id="KW-1133">Transmembrane helix</keyword>
<protein>
    <recommendedName>
        <fullName evidence="9">Major Facilitator Superfamily protein</fullName>
    </recommendedName>
</protein>
<keyword evidence="3 6" id="KW-0812">Transmembrane</keyword>
<feature type="transmembrane region" description="Helical" evidence="6">
    <location>
        <begin position="320"/>
        <end position="339"/>
    </location>
</feature>
<feature type="transmembrane region" description="Helical" evidence="6">
    <location>
        <begin position="381"/>
        <end position="399"/>
    </location>
</feature>
<evidence type="ECO:0000256" key="4">
    <source>
        <dbReference type="ARBA" id="ARBA00022989"/>
    </source>
</evidence>
<proteinExistence type="predicted"/>